<dbReference type="CDD" id="cd00158">
    <property type="entry name" value="RHOD"/>
    <property type="match status" value="1"/>
</dbReference>
<dbReference type="InterPro" id="IPR001763">
    <property type="entry name" value="Rhodanese-like_dom"/>
</dbReference>
<dbReference type="Proteomes" id="UP000781710">
    <property type="component" value="Unassembled WGS sequence"/>
</dbReference>
<evidence type="ECO:0000313" key="2">
    <source>
        <dbReference type="EMBL" id="KAF1727574.1"/>
    </source>
</evidence>
<proteinExistence type="predicted"/>
<dbReference type="InterPro" id="IPR050229">
    <property type="entry name" value="GlpE_sulfurtransferase"/>
</dbReference>
<comment type="caution">
    <text evidence="2">The sequence shown here is derived from an EMBL/GenBank/DDBJ whole genome shotgun (WGS) entry which is preliminary data.</text>
</comment>
<dbReference type="SUPFAM" id="SSF52821">
    <property type="entry name" value="Rhodanese/Cell cycle control phosphatase"/>
    <property type="match status" value="1"/>
</dbReference>
<organism evidence="2 3">
    <name type="scientific">Pseudoxanthomonas japonensis</name>
    <dbReference type="NCBI Taxonomy" id="69284"/>
    <lineage>
        <taxon>Bacteria</taxon>
        <taxon>Pseudomonadati</taxon>
        <taxon>Pseudomonadota</taxon>
        <taxon>Gammaproteobacteria</taxon>
        <taxon>Lysobacterales</taxon>
        <taxon>Lysobacteraceae</taxon>
        <taxon>Pseudoxanthomonas</taxon>
    </lineage>
</organism>
<dbReference type="SMART" id="SM00450">
    <property type="entry name" value="RHOD"/>
    <property type="match status" value="1"/>
</dbReference>
<protein>
    <recommendedName>
        <fullName evidence="1">Rhodanese domain-containing protein</fullName>
    </recommendedName>
</protein>
<dbReference type="Pfam" id="PF00581">
    <property type="entry name" value="Rhodanese"/>
    <property type="match status" value="1"/>
</dbReference>
<evidence type="ECO:0000313" key="3">
    <source>
        <dbReference type="Proteomes" id="UP000781710"/>
    </source>
</evidence>
<evidence type="ECO:0000259" key="1">
    <source>
        <dbReference type="PROSITE" id="PS50206"/>
    </source>
</evidence>
<keyword evidence="3" id="KW-1185">Reference proteome</keyword>
<dbReference type="EMBL" id="PDWW01000001">
    <property type="protein sequence ID" value="KAF1727574.1"/>
    <property type="molecule type" value="Genomic_DNA"/>
</dbReference>
<name>A0ABQ6ZMK2_9GAMM</name>
<dbReference type="PROSITE" id="PS50206">
    <property type="entry name" value="RHODANESE_3"/>
    <property type="match status" value="1"/>
</dbReference>
<reference evidence="2 3" key="1">
    <citation type="submission" date="2017-10" db="EMBL/GenBank/DDBJ databases">
        <title>Whole genome sequencing of members of genus Pseudoxanthomonas.</title>
        <authorList>
            <person name="Kumar S."/>
            <person name="Bansal K."/>
            <person name="Kaur A."/>
            <person name="Patil P."/>
            <person name="Sharma S."/>
            <person name="Patil P.B."/>
        </authorList>
    </citation>
    <scope>NUCLEOTIDE SEQUENCE [LARGE SCALE GENOMIC DNA]</scope>
    <source>
        <strain evidence="2 3">DSM 17109</strain>
    </source>
</reference>
<accession>A0ABQ6ZMK2</accession>
<sequence length="130" mass="13882">MLSLALVGLTVAIVYTEISRLFRGYKTLRPAELTQLVNSENALVVDLSASNDFEKGHIAGSRNVLPSNFDPENKLLAGAKSQPVVLVCRTGQASGGAAKRLKKAGFEKVYSLEGGIAAWQQADLPLVKGR</sequence>
<dbReference type="PANTHER" id="PTHR43031">
    <property type="entry name" value="FAD-DEPENDENT OXIDOREDUCTASE"/>
    <property type="match status" value="1"/>
</dbReference>
<gene>
    <name evidence="2" type="ORF">CSC78_00915</name>
</gene>
<dbReference type="InterPro" id="IPR036873">
    <property type="entry name" value="Rhodanese-like_dom_sf"/>
</dbReference>
<dbReference type="PANTHER" id="PTHR43031:SF18">
    <property type="entry name" value="RHODANESE-RELATED SULFURTRANSFERASES"/>
    <property type="match status" value="1"/>
</dbReference>
<feature type="domain" description="Rhodanese" evidence="1">
    <location>
        <begin position="38"/>
        <end position="128"/>
    </location>
</feature>
<dbReference type="Gene3D" id="3.40.250.10">
    <property type="entry name" value="Rhodanese-like domain"/>
    <property type="match status" value="1"/>
</dbReference>